<protein>
    <recommendedName>
        <fullName evidence="10">Large-conductance mechanosensitive channel</fullName>
    </recommendedName>
</protein>
<keyword evidence="3 10" id="KW-0813">Transport</keyword>
<accession>A0A0N8NTS5</accession>
<keyword evidence="6 10" id="KW-1133">Transmembrane helix</keyword>
<evidence type="ECO:0000313" key="12">
    <source>
        <dbReference type="Proteomes" id="UP000050326"/>
    </source>
</evidence>
<keyword evidence="5 10" id="KW-0812">Transmembrane</keyword>
<gene>
    <name evidence="10 11" type="primary">mscL</name>
    <name evidence="11" type="ORF">OXPF_08810</name>
</gene>
<evidence type="ECO:0000256" key="4">
    <source>
        <dbReference type="ARBA" id="ARBA00022475"/>
    </source>
</evidence>
<keyword evidence="12" id="KW-1185">Reference proteome</keyword>
<dbReference type="HAMAP" id="MF_00115">
    <property type="entry name" value="MscL"/>
    <property type="match status" value="1"/>
</dbReference>
<proteinExistence type="inferred from homology"/>
<dbReference type="NCBIfam" id="TIGR00220">
    <property type="entry name" value="mscL"/>
    <property type="match status" value="1"/>
</dbReference>
<name>A0A0N8NTS5_9CLOT</name>
<keyword evidence="4 10" id="KW-1003">Cell membrane</keyword>
<organism evidence="11 12">
    <name type="scientific">Oxobacter pfennigii</name>
    <dbReference type="NCBI Taxonomy" id="36849"/>
    <lineage>
        <taxon>Bacteria</taxon>
        <taxon>Bacillati</taxon>
        <taxon>Bacillota</taxon>
        <taxon>Clostridia</taxon>
        <taxon>Eubacteriales</taxon>
        <taxon>Clostridiaceae</taxon>
        <taxon>Oxobacter</taxon>
    </lineage>
</organism>
<dbReference type="GO" id="GO:0008381">
    <property type="term" value="F:mechanosensitive monoatomic ion channel activity"/>
    <property type="evidence" value="ECO:0007669"/>
    <property type="project" value="UniProtKB-UniRule"/>
</dbReference>
<dbReference type="InterPro" id="IPR001185">
    <property type="entry name" value="MS_channel"/>
</dbReference>
<feature type="transmembrane region" description="Helical" evidence="10">
    <location>
        <begin position="80"/>
        <end position="101"/>
    </location>
</feature>
<dbReference type="RefSeq" id="WP_054873984.1">
    <property type="nucleotide sequence ID" value="NZ_LKET01000021.1"/>
</dbReference>
<comment type="caution">
    <text evidence="11">The sequence shown here is derived from an EMBL/GenBank/DDBJ whole genome shotgun (WGS) entry which is preliminary data.</text>
</comment>
<evidence type="ECO:0000256" key="2">
    <source>
        <dbReference type="ARBA" id="ARBA00007254"/>
    </source>
</evidence>
<reference evidence="11 12" key="1">
    <citation type="submission" date="2015-09" db="EMBL/GenBank/DDBJ databases">
        <title>Genome sequence of Oxobacter pfennigii DSM 3222.</title>
        <authorList>
            <person name="Poehlein A."/>
            <person name="Bengelsdorf F.R."/>
            <person name="Schiel-Bengelsdorf B."/>
            <person name="Duerre P."/>
            <person name="Daniel R."/>
        </authorList>
    </citation>
    <scope>NUCLEOTIDE SEQUENCE [LARGE SCALE GENOMIC DNA]</scope>
    <source>
        <strain evidence="11 12">DSM 3222</strain>
    </source>
</reference>
<dbReference type="GO" id="GO:0005886">
    <property type="term" value="C:plasma membrane"/>
    <property type="evidence" value="ECO:0007669"/>
    <property type="project" value="UniProtKB-SubCell"/>
</dbReference>
<evidence type="ECO:0000256" key="7">
    <source>
        <dbReference type="ARBA" id="ARBA00023065"/>
    </source>
</evidence>
<feature type="transmembrane region" description="Helical" evidence="10">
    <location>
        <begin position="12"/>
        <end position="31"/>
    </location>
</feature>
<dbReference type="SUPFAM" id="SSF81330">
    <property type="entry name" value="Gated mechanosensitive channel"/>
    <property type="match status" value="1"/>
</dbReference>
<evidence type="ECO:0000256" key="8">
    <source>
        <dbReference type="ARBA" id="ARBA00023136"/>
    </source>
</evidence>
<comment type="subunit">
    <text evidence="10">Homopentamer.</text>
</comment>
<evidence type="ECO:0000256" key="9">
    <source>
        <dbReference type="ARBA" id="ARBA00023303"/>
    </source>
</evidence>
<comment type="function">
    <text evidence="10">Channel that opens in response to stretch forces in the membrane lipid bilayer. May participate in the regulation of osmotic pressure changes within the cell.</text>
</comment>
<dbReference type="NCBIfam" id="NF010557">
    <property type="entry name" value="PRK13952.1"/>
    <property type="match status" value="1"/>
</dbReference>
<comment type="similarity">
    <text evidence="2 10">Belongs to the MscL family.</text>
</comment>
<dbReference type="PANTHER" id="PTHR30266:SF2">
    <property type="entry name" value="LARGE-CONDUCTANCE MECHANOSENSITIVE CHANNEL"/>
    <property type="match status" value="1"/>
</dbReference>
<dbReference type="Pfam" id="PF01741">
    <property type="entry name" value="MscL"/>
    <property type="match status" value="1"/>
</dbReference>
<dbReference type="STRING" id="36849.OXPF_08810"/>
<dbReference type="PANTHER" id="PTHR30266">
    <property type="entry name" value="MECHANOSENSITIVE CHANNEL MSCL"/>
    <property type="match status" value="1"/>
</dbReference>
<dbReference type="PROSITE" id="PS01327">
    <property type="entry name" value="MSCL"/>
    <property type="match status" value="1"/>
</dbReference>
<dbReference type="InterPro" id="IPR037673">
    <property type="entry name" value="MSC/AndL"/>
</dbReference>
<dbReference type="Proteomes" id="UP000050326">
    <property type="component" value="Unassembled WGS sequence"/>
</dbReference>
<evidence type="ECO:0000256" key="1">
    <source>
        <dbReference type="ARBA" id="ARBA00004651"/>
    </source>
</evidence>
<comment type="subcellular location">
    <subcellularLocation>
        <location evidence="1 10">Cell membrane</location>
        <topology evidence="1 10">Multi-pass membrane protein</topology>
    </subcellularLocation>
</comment>
<evidence type="ECO:0000256" key="10">
    <source>
        <dbReference type="HAMAP-Rule" id="MF_00115"/>
    </source>
</evidence>
<evidence type="ECO:0000256" key="6">
    <source>
        <dbReference type="ARBA" id="ARBA00022989"/>
    </source>
</evidence>
<dbReference type="InterPro" id="IPR019823">
    <property type="entry name" value="Mechanosensitive_channel_CS"/>
</dbReference>
<dbReference type="PATRIC" id="fig|36849.3.peg.940"/>
<sequence>MWKEFKEFSMKGNVIDLAVGVIIGGAFGKIVSSLVSDIIMPVIGLFLGQVDFANLFITLGSGEFKTIEAAKQAGVATLNYGLFLNNVIDFLIIAFSIFIIIKQINRFTKKKEQPAPKKTKTCQYCQSEIHIEAVRCPNCTSVLDNQGDYTA</sequence>
<evidence type="ECO:0000256" key="5">
    <source>
        <dbReference type="ARBA" id="ARBA00022692"/>
    </source>
</evidence>
<evidence type="ECO:0000256" key="3">
    <source>
        <dbReference type="ARBA" id="ARBA00022448"/>
    </source>
</evidence>
<keyword evidence="7 10" id="KW-0406">Ion transport</keyword>
<dbReference type="NCBIfam" id="NF001843">
    <property type="entry name" value="PRK00567.1-4"/>
    <property type="match status" value="1"/>
</dbReference>
<dbReference type="EMBL" id="LKET01000021">
    <property type="protein sequence ID" value="KPU45648.1"/>
    <property type="molecule type" value="Genomic_DNA"/>
</dbReference>
<keyword evidence="9 10" id="KW-0407">Ion channel</keyword>
<keyword evidence="8 10" id="KW-0472">Membrane</keyword>
<dbReference type="Gene3D" id="1.10.1200.120">
    <property type="entry name" value="Large-conductance mechanosensitive channel, MscL, domain 1"/>
    <property type="match status" value="1"/>
</dbReference>
<dbReference type="OrthoDB" id="9810350at2"/>
<dbReference type="InterPro" id="IPR036019">
    <property type="entry name" value="MscL_channel"/>
</dbReference>
<evidence type="ECO:0000313" key="11">
    <source>
        <dbReference type="EMBL" id="KPU45648.1"/>
    </source>
</evidence>
<dbReference type="AlphaFoldDB" id="A0A0N8NTS5"/>
<dbReference type="PRINTS" id="PR01264">
    <property type="entry name" value="MECHCHANNEL"/>
</dbReference>
<feature type="transmembrane region" description="Helical" evidence="10">
    <location>
        <begin position="38"/>
        <end position="60"/>
    </location>
</feature>